<gene>
    <name evidence="2" type="ORF">GXW71_06015</name>
</gene>
<evidence type="ECO:0000313" key="3">
    <source>
        <dbReference type="Proteomes" id="UP001196870"/>
    </source>
</evidence>
<dbReference type="EMBL" id="JAAGBB010000005">
    <property type="protein sequence ID" value="MBR0663909.1"/>
    <property type="molecule type" value="Genomic_DNA"/>
</dbReference>
<name>A0ABS5EUF7_9PROT</name>
<dbReference type="SUPFAM" id="SSF53756">
    <property type="entry name" value="UDP-Glycosyltransferase/glycogen phosphorylase"/>
    <property type="match status" value="1"/>
</dbReference>
<dbReference type="Proteomes" id="UP001196870">
    <property type="component" value="Unassembled WGS sequence"/>
</dbReference>
<comment type="caution">
    <text evidence="2">The sequence shown here is derived from an EMBL/GenBank/DDBJ whole genome shotgun (WGS) entry which is preliminary data.</text>
</comment>
<dbReference type="Pfam" id="PF06722">
    <property type="entry name" value="EryCIII-like_C"/>
    <property type="match status" value="1"/>
</dbReference>
<sequence>MSRSPARILGAVFQGGGNLELILPVLAELAARGHSLRVMVGPGIRRSRLPASPGLHRRLAQAGAEVVALSEPAAHPLDSAPSARALFGGWAPGAFRGASAEARTWLWAPAWAEGVAMELRRAPADLVVADFMLPGALAAAEAAGVPGVALAHTVPIRPAPGVPPYGPGWLPPAGALGALRDLLGQAALERIWRRDGLPALNMARTALRLPPLRGAFDQLDRVARVLVLAGAAFDFPARRGADAPANLRHVGTPLGDDIAGAAPAWTPPWPLSDDRRLVLISLSTLAQGQEGLMRRCLSAVGMLEGVQALVTLGPALDLARFRAPPNARLERFVPHAAVLPKASAAVTQCGLGTVAKALAHGVPLVCLPLLGDQPENAARVVARGAGLRLSGDVPPGRIAEALRRVLVEPEFRAGAARLGASLSEEGHPATRAADEIDAVLSSL</sequence>
<dbReference type="InterPro" id="IPR050426">
    <property type="entry name" value="Glycosyltransferase_28"/>
</dbReference>
<evidence type="ECO:0000313" key="2">
    <source>
        <dbReference type="EMBL" id="MBR0663909.1"/>
    </source>
</evidence>
<dbReference type="InterPro" id="IPR010610">
    <property type="entry name" value="EryCIII-like_C"/>
</dbReference>
<protein>
    <submittedName>
        <fullName evidence="2">Glycosyltransferase family 1 protein</fullName>
    </submittedName>
</protein>
<proteinExistence type="predicted"/>
<keyword evidence="3" id="KW-1185">Reference proteome</keyword>
<organism evidence="2 3">
    <name type="scientific">Plastoroseomonas hellenica</name>
    <dbReference type="NCBI Taxonomy" id="2687306"/>
    <lineage>
        <taxon>Bacteria</taxon>
        <taxon>Pseudomonadati</taxon>
        <taxon>Pseudomonadota</taxon>
        <taxon>Alphaproteobacteria</taxon>
        <taxon>Acetobacterales</taxon>
        <taxon>Acetobacteraceae</taxon>
        <taxon>Plastoroseomonas</taxon>
    </lineage>
</organism>
<dbReference type="PANTHER" id="PTHR48050:SF13">
    <property type="entry name" value="STEROL 3-BETA-GLUCOSYLTRANSFERASE UGT80A2"/>
    <property type="match status" value="1"/>
</dbReference>
<dbReference type="RefSeq" id="WP_211851500.1">
    <property type="nucleotide sequence ID" value="NZ_JAAGBB010000005.1"/>
</dbReference>
<accession>A0ABS5EUF7</accession>
<dbReference type="InterPro" id="IPR002213">
    <property type="entry name" value="UDP_glucos_trans"/>
</dbReference>
<dbReference type="CDD" id="cd03784">
    <property type="entry name" value="GT1_Gtf-like"/>
    <property type="match status" value="1"/>
</dbReference>
<feature type="domain" description="Erythromycin biosynthesis protein CIII-like C-terminal" evidence="1">
    <location>
        <begin position="323"/>
        <end position="429"/>
    </location>
</feature>
<dbReference type="PANTHER" id="PTHR48050">
    <property type="entry name" value="STEROL 3-BETA-GLUCOSYLTRANSFERASE"/>
    <property type="match status" value="1"/>
</dbReference>
<dbReference type="Gene3D" id="3.40.50.2000">
    <property type="entry name" value="Glycogen Phosphorylase B"/>
    <property type="match status" value="2"/>
</dbReference>
<reference evidence="3" key="1">
    <citation type="journal article" date="2021" name="Syst. Appl. Microbiol.">
        <title>Roseomonas hellenica sp. nov., isolated from roots of wild-growing Alkanna tinctoria.</title>
        <authorList>
            <person name="Rat A."/>
            <person name="Naranjo H.D."/>
            <person name="Lebbe L."/>
            <person name="Cnockaert M."/>
            <person name="Krigas N."/>
            <person name="Grigoriadou K."/>
            <person name="Maloupa E."/>
            <person name="Willems A."/>
        </authorList>
    </citation>
    <scope>NUCLEOTIDE SEQUENCE [LARGE SCALE GENOMIC DNA]</scope>
    <source>
        <strain evidence="3">LMG 31523</strain>
    </source>
</reference>
<evidence type="ECO:0000259" key="1">
    <source>
        <dbReference type="Pfam" id="PF06722"/>
    </source>
</evidence>